<dbReference type="InterPro" id="IPR027266">
    <property type="entry name" value="TrmE/GcvT-like"/>
</dbReference>
<dbReference type="EMBL" id="VWPK01000003">
    <property type="protein sequence ID" value="KAA5614116.1"/>
    <property type="molecule type" value="Genomic_DNA"/>
</dbReference>
<gene>
    <name evidence="1" type="primary">soxG</name>
    <name evidence="1" type="ORF">F1189_02645</name>
</gene>
<sequence length="169" mass="18173">MPEQILTVLPAATRLSLRGGSEVVDAADAAFGLTLPRAACRASTAGDRAALWLGPDEWLLVVPEGEETALVARLEAALANTPHAVVDISHRQVAFAISGPEAEAVLNTGCPLDLSPEAFPVGMCTRTILGKCQIVLWRTAPDTFRVEVWRSFAAYVRQFLHEAALEFHV</sequence>
<dbReference type="GO" id="GO:0008115">
    <property type="term" value="F:sarcosine oxidase activity"/>
    <property type="evidence" value="ECO:0007669"/>
    <property type="project" value="InterPro"/>
</dbReference>
<evidence type="ECO:0000313" key="2">
    <source>
        <dbReference type="Proteomes" id="UP000325255"/>
    </source>
</evidence>
<evidence type="ECO:0000313" key="1">
    <source>
        <dbReference type="EMBL" id="KAA5614116.1"/>
    </source>
</evidence>
<dbReference type="NCBIfam" id="TIGR01375">
    <property type="entry name" value="soxG"/>
    <property type="match status" value="1"/>
</dbReference>
<proteinExistence type="predicted"/>
<name>A0A5M6J0J1_9PROT</name>
<reference evidence="1 2" key="1">
    <citation type="submission" date="2019-09" db="EMBL/GenBank/DDBJ databases">
        <title>Genome sequence of Rhodovastum atsumiense, a diverse member of the Acetobacteraceae family of non-sulfur purple photosynthetic bacteria.</title>
        <authorList>
            <person name="Meyer T."/>
            <person name="Kyndt J."/>
        </authorList>
    </citation>
    <scope>NUCLEOTIDE SEQUENCE [LARGE SCALE GENOMIC DNA]</scope>
    <source>
        <strain evidence="1 2">DSM 21279</strain>
    </source>
</reference>
<keyword evidence="2" id="KW-1185">Reference proteome</keyword>
<accession>A0A5M6J0J1</accession>
<dbReference type="RefSeq" id="WP_150039058.1">
    <property type="nucleotide sequence ID" value="NZ_OW485601.1"/>
</dbReference>
<dbReference type="Gene3D" id="3.30.70.1520">
    <property type="entry name" value="Heterotetrameric sarcosine oxidase"/>
    <property type="match status" value="1"/>
</dbReference>
<dbReference type="GO" id="GO:1901053">
    <property type="term" value="P:sarcosine catabolic process"/>
    <property type="evidence" value="ECO:0007669"/>
    <property type="project" value="InterPro"/>
</dbReference>
<dbReference type="InterPro" id="IPR007375">
    <property type="entry name" value="SoxG"/>
</dbReference>
<dbReference type="OrthoDB" id="9814782at2"/>
<protein>
    <submittedName>
        <fullName evidence="1">Sarcosine oxidase subunit gamma family protein</fullName>
    </submittedName>
</protein>
<organism evidence="1 2">
    <name type="scientific">Rhodovastum atsumiense</name>
    <dbReference type="NCBI Taxonomy" id="504468"/>
    <lineage>
        <taxon>Bacteria</taxon>
        <taxon>Pseudomonadati</taxon>
        <taxon>Pseudomonadota</taxon>
        <taxon>Alphaproteobacteria</taxon>
        <taxon>Acetobacterales</taxon>
        <taxon>Acetobacteraceae</taxon>
        <taxon>Rhodovastum</taxon>
    </lineage>
</organism>
<dbReference type="AlphaFoldDB" id="A0A5M6J0J1"/>
<dbReference type="SUPFAM" id="SSF103025">
    <property type="entry name" value="Folate-binding domain"/>
    <property type="match status" value="1"/>
</dbReference>
<comment type="caution">
    <text evidence="1">The sequence shown here is derived from an EMBL/GenBank/DDBJ whole genome shotgun (WGS) entry which is preliminary data.</text>
</comment>
<dbReference type="Proteomes" id="UP000325255">
    <property type="component" value="Unassembled WGS sequence"/>
</dbReference>
<dbReference type="Pfam" id="PF04268">
    <property type="entry name" value="SoxG"/>
    <property type="match status" value="1"/>
</dbReference>
<dbReference type="Gene3D" id="3.30.1360.120">
    <property type="entry name" value="Probable tRNA modification gtpase trme, domain 1"/>
    <property type="match status" value="1"/>
</dbReference>
<dbReference type="InterPro" id="IPR006280">
    <property type="entry name" value="SoxG_het"/>
</dbReference>